<dbReference type="KEGG" id="xbc:ELE36_05725"/>
<evidence type="ECO:0000313" key="5">
    <source>
        <dbReference type="EMBL" id="QBB69904.1"/>
    </source>
</evidence>
<comment type="caution">
    <text evidence="2">Lacks conserved residue(s) required for the propagation of feature annotation.</text>
</comment>
<dbReference type="OrthoDB" id="9760225at2"/>
<organism evidence="5 6">
    <name type="scientific">Pseudolysobacter antarcticus</name>
    <dbReference type="NCBI Taxonomy" id="2511995"/>
    <lineage>
        <taxon>Bacteria</taxon>
        <taxon>Pseudomonadati</taxon>
        <taxon>Pseudomonadota</taxon>
        <taxon>Gammaproteobacteria</taxon>
        <taxon>Lysobacterales</taxon>
        <taxon>Rhodanobacteraceae</taxon>
        <taxon>Pseudolysobacter</taxon>
    </lineage>
</organism>
<dbReference type="GO" id="GO:0009279">
    <property type="term" value="C:cell outer membrane"/>
    <property type="evidence" value="ECO:0007669"/>
    <property type="project" value="UniProtKB-SubCell"/>
</dbReference>
<evidence type="ECO:0000259" key="3">
    <source>
        <dbReference type="Pfam" id="PF04453"/>
    </source>
</evidence>
<dbReference type="HAMAP" id="MF_01411">
    <property type="entry name" value="LPS_assembly_LptD"/>
    <property type="match status" value="1"/>
</dbReference>
<dbReference type="GO" id="GO:0015920">
    <property type="term" value="P:lipopolysaccharide transport"/>
    <property type="evidence" value="ECO:0007669"/>
    <property type="project" value="InterPro"/>
</dbReference>
<dbReference type="AlphaFoldDB" id="A0A411HHM5"/>
<comment type="subunit">
    <text evidence="2">Component of the lipopolysaccharide transport and assembly complex. Interacts with LptE and LptA.</text>
</comment>
<evidence type="ECO:0000256" key="1">
    <source>
        <dbReference type="ARBA" id="ARBA00023237"/>
    </source>
</evidence>
<dbReference type="PANTHER" id="PTHR30189">
    <property type="entry name" value="LPS-ASSEMBLY PROTEIN"/>
    <property type="match status" value="1"/>
</dbReference>
<gene>
    <name evidence="2 5" type="primary">lptD</name>
    <name evidence="5" type="ORF">ELE36_05725</name>
</gene>
<evidence type="ECO:0000256" key="2">
    <source>
        <dbReference type="HAMAP-Rule" id="MF_01411"/>
    </source>
</evidence>
<dbReference type="PANTHER" id="PTHR30189:SF1">
    <property type="entry name" value="LPS-ASSEMBLY PROTEIN LPTD"/>
    <property type="match status" value="1"/>
</dbReference>
<feature type="domain" description="LPS-assembly protein LptD central" evidence="4">
    <location>
        <begin position="234"/>
        <end position="326"/>
    </location>
</feature>
<dbReference type="InterPro" id="IPR007543">
    <property type="entry name" value="LptD_C"/>
</dbReference>
<dbReference type="InterPro" id="IPR020889">
    <property type="entry name" value="LipoPS_assembly_LptD"/>
</dbReference>
<dbReference type="InterPro" id="IPR050218">
    <property type="entry name" value="LptD"/>
</dbReference>
<dbReference type="GO" id="GO:1990351">
    <property type="term" value="C:transporter complex"/>
    <property type="evidence" value="ECO:0007669"/>
    <property type="project" value="TreeGrafter"/>
</dbReference>
<keyword evidence="2" id="KW-0472">Membrane</keyword>
<feature type="domain" description="LptD C-terminal" evidence="3">
    <location>
        <begin position="352"/>
        <end position="717"/>
    </location>
</feature>
<keyword evidence="1 2" id="KW-0998">Cell outer membrane</keyword>
<comment type="similarity">
    <text evidence="2">Belongs to the LptD family.</text>
</comment>
<comment type="function">
    <text evidence="2">Together with LptE, is involved in the assembly of lipopolysaccharide (LPS) at the surface of the outer membrane.</text>
</comment>
<reference evidence="5 6" key="1">
    <citation type="submission" date="2019-01" db="EMBL/GenBank/DDBJ databases">
        <title>Pseudolysobacter antarctica gen. nov., sp. nov., isolated from Fildes Peninsula, Antarctica.</title>
        <authorList>
            <person name="Wei Z."/>
            <person name="Peng F."/>
        </authorList>
    </citation>
    <scope>NUCLEOTIDE SEQUENCE [LARGE SCALE GENOMIC DNA]</scope>
    <source>
        <strain evidence="5 6">AQ6-296</strain>
    </source>
</reference>
<dbReference type="Proteomes" id="UP000291562">
    <property type="component" value="Chromosome"/>
</dbReference>
<evidence type="ECO:0000259" key="4">
    <source>
        <dbReference type="Pfam" id="PF19838"/>
    </source>
</evidence>
<dbReference type="EMBL" id="CP035704">
    <property type="protein sequence ID" value="QBB69904.1"/>
    <property type="molecule type" value="Genomic_DNA"/>
</dbReference>
<sequence length="797" mass="90367">MAFRQSWQPLQSLKIATVPYSPQLSIAPRLLALAITLALPLSAWGDDDVGPACPVGQFHCAKHADPWRMCKRNDMLDFFTPGLPATGDRSKALTDISAKKVSRADTDHSLLDGEVWMQKLDQLLRSDHATYDNITTDYTADGHVYYQDSSMLVSATHAAGTATPSTTHLDHITYQMLKQRGNGTASDGTMIDAEHSVMHDVTYSTCDPDAREWEFRARDLTMDQEQEIGYGHNVTMAYHGVPFFWFPYLSFPLDNQRESGFLLPKVRYTSRRGLDLTLPYYLNLAPNYDATIYPRVMTERGFMLGGEFRYLTDSSKGSLEFTYLPHDRAFADEQHVFLAQNPGLGLSTYDDKRTSFIFKDTTTLNANWYAAININHVSDPYYFRDFGDSLVTNTTSLLSSSGYLYGHGSWWDASIGADFWEITDPTLLQSSEPYKRLPRITFEGDHELLGGLRGGVRSEFVDFRKDDAVEGQRLDVYPYLSYPIEAAAYFIRPELGYRYTSYDIRNTQYLPNPLQDTQPSRGVPIASVDAGLVFERPLTLFGDAFTQTLEPRLYYLRVPYRDQNDLPVFDTQLPTLDFGQLFTTNRFVGADRQSDANNLTLALTTRLLNADDGAERVSASIGQIRYFDPQKVQLPGIQQTNYNGSNYVGELDIRLNDRWRIKLDEQWNPNTSQNDVASVSVQHRFNNNGILNVSYDYRRDLLKQIDITALYPVSDNWSLVGRFDYSLLSHGVVESFLGVEYDNCCAAFRVLGRHYLKDLAGNDGNALFFEIEFKGLGQLGEKTESFLRRAILGYQTP</sequence>
<dbReference type="Pfam" id="PF19838">
    <property type="entry name" value="LptD_2"/>
    <property type="match status" value="1"/>
</dbReference>
<dbReference type="InterPro" id="IPR045659">
    <property type="entry name" value="LptD_2"/>
</dbReference>
<comment type="subcellular location">
    <subcellularLocation>
        <location evidence="2">Cell outer membrane</location>
    </subcellularLocation>
</comment>
<dbReference type="Pfam" id="PF04453">
    <property type="entry name" value="LptD"/>
    <property type="match status" value="1"/>
</dbReference>
<dbReference type="GO" id="GO:0043165">
    <property type="term" value="P:Gram-negative-bacterium-type cell outer membrane assembly"/>
    <property type="evidence" value="ECO:0007669"/>
    <property type="project" value="UniProtKB-UniRule"/>
</dbReference>
<keyword evidence="6" id="KW-1185">Reference proteome</keyword>
<proteinExistence type="inferred from homology"/>
<protein>
    <recommendedName>
        <fullName evidence="2">LPS-assembly protein LptD</fullName>
    </recommendedName>
</protein>
<keyword evidence="2" id="KW-0732">Signal</keyword>
<name>A0A411HHM5_9GAMM</name>
<accession>A0A411HHM5</accession>
<evidence type="ECO:0000313" key="6">
    <source>
        <dbReference type="Proteomes" id="UP000291562"/>
    </source>
</evidence>